<dbReference type="InterPro" id="IPR050106">
    <property type="entry name" value="HistidinolP_aminotransfase"/>
</dbReference>
<keyword evidence="9" id="KW-0028">Amino-acid biosynthesis</keyword>
<evidence type="ECO:0000259" key="10">
    <source>
        <dbReference type="Pfam" id="PF00155"/>
    </source>
</evidence>
<protein>
    <recommendedName>
        <fullName evidence="9">Histidinol-phosphate aminotransferase</fullName>
        <ecNumber evidence="9">2.6.1.9</ecNumber>
    </recommendedName>
    <alternativeName>
        <fullName evidence="9">Imidazole acetol-phosphate transaminase</fullName>
    </alternativeName>
</protein>
<dbReference type="HAMAP" id="MF_01023">
    <property type="entry name" value="HisC_aminotrans_2"/>
    <property type="match status" value="1"/>
</dbReference>
<evidence type="ECO:0000256" key="8">
    <source>
        <dbReference type="ARBA" id="ARBA00047481"/>
    </source>
</evidence>
<comment type="similarity">
    <text evidence="9">Belongs to the class-II pyridoxal-phosphate-dependent aminotransferase family. Histidinol-phosphate aminotransferase subfamily.</text>
</comment>
<comment type="caution">
    <text evidence="11">The sequence shown here is derived from an EMBL/GenBank/DDBJ whole genome shotgun (WGS) entry which is preliminary data.</text>
</comment>
<dbReference type="Gene3D" id="3.40.640.10">
    <property type="entry name" value="Type I PLP-dependent aspartate aminotransferase-like (Major domain)"/>
    <property type="match status" value="1"/>
</dbReference>
<reference evidence="11" key="1">
    <citation type="journal article" date="2012" name="Genome Res.">
        <title>Genomic characterization of the Bacillus cereus sensu lato species: Backdrop to the evolution of Bacillus anthracis.</title>
        <authorList>
            <person name="Zwick M.E."/>
            <person name="Joseph S.J."/>
            <person name="Didelot X."/>
            <person name="Chen P.E."/>
            <person name="Bishop-Lilly K.A."/>
            <person name="Stewart A.C."/>
            <person name="Willner K."/>
            <person name="Nolan N."/>
            <person name="Lentz S."/>
            <person name="Thomason M.K."/>
            <person name="Sozhamannan S."/>
            <person name="Mateczun A.J."/>
            <person name="Du L."/>
            <person name="Read T.D."/>
        </authorList>
    </citation>
    <scope>NUCLEOTIDE SEQUENCE [LARGE SCALE GENOMIC DNA]</scope>
    <source>
        <strain evidence="11">AH603</strain>
    </source>
</reference>
<dbReference type="PROSITE" id="PS00599">
    <property type="entry name" value="AA_TRANSFER_CLASS_2"/>
    <property type="match status" value="1"/>
</dbReference>
<dbReference type="AlphaFoldDB" id="C2XRQ4"/>
<dbReference type="EMBL" id="ACMP01000050">
    <property type="protein sequence ID" value="EEL71701.1"/>
    <property type="molecule type" value="Genomic_DNA"/>
</dbReference>
<dbReference type="InterPro" id="IPR001917">
    <property type="entry name" value="Aminotrans_II_pyridoxalP_BS"/>
</dbReference>
<dbReference type="InterPro" id="IPR005861">
    <property type="entry name" value="HisP_aminotrans"/>
</dbReference>
<dbReference type="NCBIfam" id="TIGR01141">
    <property type="entry name" value="hisC"/>
    <property type="match status" value="1"/>
</dbReference>
<evidence type="ECO:0000256" key="3">
    <source>
        <dbReference type="ARBA" id="ARBA00011738"/>
    </source>
</evidence>
<dbReference type="InterPro" id="IPR004839">
    <property type="entry name" value="Aminotransferase_I/II_large"/>
</dbReference>
<comment type="subunit">
    <text evidence="3 9">Homodimer.</text>
</comment>
<dbReference type="GO" id="GO:0004400">
    <property type="term" value="F:histidinol-phosphate transaminase activity"/>
    <property type="evidence" value="ECO:0007669"/>
    <property type="project" value="UniProtKB-UniRule"/>
</dbReference>
<dbReference type="PANTHER" id="PTHR43643">
    <property type="entry name" value="HISTIDINOL-PHOSPHATE AMINOTRANSFERASE 2"/>
    <property type="match status" value="1"/>
</dbReference>
<dbReference type="SUPFAM" id="SSF53383">
    <property type="entry name" value="PLP-dependent transferases"/>
    <property type="match status" value="1"/>
</dbReference>
<dbReference type="InterPro" id="IPR015421">
    <property type="entry name" value="PyrdxlP-dep_Trfase_major"/>
</dbReference>
<comment type="cofactor">
    <cofactor evidence="1 9">
        <name>pyridoxal 5'-phosphate</name>
        <dbReference type="ChEBI" id="CHEBI:597326"/>
    </cofactor>
</comment>
<keyword evidence="4 9" id="KW-0032">Aminotransferase</keyword>
<evidence type="ECO:0000256" key="7">
    <source>
        <dbReference type="ARBA" id="ARBA00023102"/>
    </source>
</evidence>
<keyword evidence="6 9" id="KW-0663">Pyridoxal phosphate</keyword>
<evidence type="ECO:0000256" key="1">
    <source>
        <dbReference type="ARBA" id="ARBA00001933"/>
    </source>
</evidence>
<dbReference type="InterPro" id="IPR015422">
    <property type="entry name" value="PyrdxlP-dep_Trfase_small"/>
</dbReference>
<dbReference type="HOGENOM" id="CLU_017584_3_3_9"/>
<dbReference type="CDD" id="cd00609">
    <property type="entry name" value="AAT_like"/>
    <property type="match status" value="1"/>
</dbReference>
<name>C2XRQ4_BACMY</name>
<feature type="modified residue" description="N6-(pyridoxal phosphate)lysine" evidence="9">
    <location>
        <position position="228"/>
    </location>
</feature>
<keyword evidence="7 9" id="KW-0368">Histidine biosynthesis</keyword>
<evidence type="ECO:0000256" key="4">
    <source>
        <dbReference type="ARBA" id="ARBA00022576"/>
    </source>
</evidence>
<evidence type="ECO:0000256" key="5">
    <source>
        <dbReference type="ARBA" id="ARBA00022679"/>
    </source>
</evidence>
<dbReference type="Pfam" id="PF00155">
    <property type="entry name" value="Aminotran_1_2"/>
    <property type="match status" value="1"/>
</dbReference>
<dbReference type="InterPro" id="IPR015424">
    <property type="entry name" value="PyrdxlP-dep_Trfase"/>
</dbReference>
<comment type="pathway">
    <text evidence="2 9">Amino-acid biosynthesis; L-histidine biosynthesis; L-histidine from 5-phospho-alpha-D-ribose 1-diphosphate: step 7/9.</text>
</comment>
<comment type="catalytic activity">
    <reaction evidence="8 9">
        <text>L-histidinol phosphate + 2-oxoglutarate = 3-(imidazol-4-yl)-2-oxopropyl phosphate + L-glutamate</text>
        <dbReference type="Rhea" id="RHEA:23744"/>
        <dbReference type="ChEBI" id="CHEBI:16810"/>
        <dbReference type="ChEBI" id="CHEBI:29985"/>
        <dbReference type="ChEBI" id="CHEBI:57766"/>
        <dbReference type="ChEBI" id="CHEBI:57980"/>
        <dbReference type="EC" id="2.6.1.9"/>
    </reaction>
</comment>
<dbReference type="GO" id="GO:0000105">
    <property type="term" value="P:L-histidine biosynthetic process"/>
    <property type="evidence" value="ECO:0007669"/>
    <property type="project" value="UniProtKB-UniRule"/>
</dbReference>
<organism evidence="11">
    <name type="scientific">Bacillus mycoides</name>
    <dbReference type="NCBI Taxonomy" id="1405"/>
    <lineage>
        <taxon>Bacteria</taxon>
        <taxon>Bacillati</taxon>
        <taxon>Bacillota</taxon>
        <taxon>Bacilli</taxon>
        <taxon>Bacillales</taxon>
        <taxon>Bacillaceae</taxon>
        <taxon>Bacillus</taxon>
        <taxon>Bacillus cereus group</taxon>
    </lineage>
</organism>
<evidence type="ECO:0000256" key="2">
    <source>
        <dbReference type="ARBA" id="ARBA00005011"/>
    </source>
</evidence>
<keyword evidence="5 9" id="KW-0808">Transferase</keyword>
<gene>
    <name evidence="9" type="primary">hisC</name>
    <name evidence="11" type="ORF">bcere0026_13680</name>
</gene>
<dbReference type="Proteomes" id="UP000001753">
    <property type="component" value="Chromosome"/>
</dbReference>
<evidence type="ECO:0000256" key="9">
    <source>
        <dbReference type="HAMAP-Rule" id="MF_01023"/>
    </source>
</evidence>
<dbReference type="UniPathway" id="UPA00031">
    <property type="reaction ID" value="UER00012"/>
</dbReference>
<dbReference type="GO" id="GO:0030170">
    <property type="term" value="F:pyridoxal phosphate binding"/>
    <property type="evidence" value="ECO:0007669"/>
    <property type="project" value="InterPro"/>
</dbReference>
<proteinExistence type="inferred from homology"/>
<evidence type="ECO:0000313" key="11">
    <source>
        <dbReference type="EMBL" id="EEL71701.1"/>
    </source>
</evidence>
<dbReference type="Gene3D" id="3.90.1150.10">
    <property type="entry name" value="Aspartate Aminotransferase, domain 1"/>
    <property type="match status" value="1"/>
</dbReference>
<feature type="domain" description="Aminotransferase class I/classII large" evidence="10">
    <location>
        <begin position="36"/>
        <end position="358"/>
    </location>
</feature>
<evidence type="ECO:0000256" key="6">
    <source>
        <dbReference type="ARBA" id="ARBA00022898"/>
    </source>
</evidence>
<dbReference type="EC" id="2.6.1.9" evidence="9"/>
<accession>C2XRQ4</accession>
<dbReference type="PANTHER" id="PTHR43643:SF3">
    <property type="entry name" value="HISTIDINOL-PHOSPHATE AMINOTRANSFERASE"/>
    <property type="match status" value="1"/>
</dbReference>
<sequence length="376" mass="42113">MTGGRKVRVKEQLLTLRAYVPGKNIEEVKREYGLSKIVKLASNENPFGCSARVTEALTSLANQYALYPDGAAFELREKVAEHLGVKAEQLLFGSGLDEVIQMISRALLHNGTNVVMANPTFSQYHHHAVIEGAEVREVPLKDGIHDLDAMLQQVDEKTKIVWICNPNNPTGTYVEKQKLLSFLESVPKSALVIMDEAYYEYAGAEDYPQTLPLLEKYENLMVLRTFSKAYGLAAFRIGYAIGDAKLIGQLEVARLPFNTSTIAQAVALAAIEDQQFLQECVKKNAGGLNQYYAFCKEYNVFYYPSQTNFIFLKLGIPGNEAFERLMKKGYIVRSGAAFGMHDGIRITVGLKEENDEIIELLTELVKEQVKKEETYS</sequence>